<accession>L1I857</accession>
<evidence type="ECO:0000313" key="2">
    <source>
        <dbReference type="EMBL" id="EKX32403.1"/>
    </source>
</evidence>
<dbReference type="EMBL" id="JH993191">
    <property type="protein sequence ID" value="EKX32403.1"/>
    <property type="molecule type" value="Genomic_DNA"/>
</dbReference>
<feature type="transmembrane region" description="Helical" evidence="1">
    <location>
        <begin position="162"/>
        <end position="180"/>
    </location>
</feature>
<evidence type="ECO:0000313" key="4">
    <source>
        <dbReference type="Proteomes" id="UP000011087"/>
    </source>
</evidence>
<dbReference type="KEGG" id="gtt:GUITHDRAFT_148645"/>
<dbReference type="HOGENOM" id="CLU_1274370_0_0_1"/>
<proteinExistence type="predicted"/>
<organism evidence="2">
    <name type="scientific">Guillardia theta (strain CCMP2712)</name>
    <name type="common">Cryptophyte</name>
    <dbReference type="NCBI Taxonomy" id="905079"/>
    <lineage>
        <taxon>Eukaryota</taxon>
        <taxon>Cryptophyceae</taxon>
        <taxon>Pyrenomonadales</taxon>
        <taxon>Geminigeraceae</taxon>
        <taxon>Guillardia</taxon>
    </lineage>
</organism>
<dbReference type="EnsemblProtists" id="EKX32403">
    <property type="protein sequence ID" value="EKX32403"/>
    <property type="gene ID" value="GUITHDRAFT_148645"/>
</dbReference>
<dbReference type="RefSeq" id="XP_005819383.1">
    <property type="nucleotide sequence ID" value="XM_005819326.1"/>
</dbReference>
<dbReference type="AlphaFoldDB" id="L1I857"/>
<keyword evidence="1" id="KW-1133">Transmembrane helix</keyword>
<dbReference type="PaxDb" id="55529-EKX32403"/>
<gene>
    <name evidence="2" type="ORF">GUITHDRAFT_148645</name>
</gene>
<dbReference type="GeneID" id="17289143"/>
<evidence type="ECO:0000256" key="1">
    <source>
        <dbReference type="SAM" id="Phobius"/>
    </source>
</evidence>
<protein>
    <submittedName>
        <fullName evidence="2 3">Uncharacterized protein</fullName>
    </submittedName>
</protein>
<sequence>MVRGLRGCGLSSSSHASEVYAMSPIQEAMNGISMVVPTVVLGLDAWTTGDWHVTVLLLGSCMHLPVSFTYHLSVACGRYRDRLDNDMRRLDQSMQHVVGTLYCFALSGSLWYMIANAVFNGVSVVKLWDARTSNDGRRWVRVMVSMLLYTGPVIWRGDYWNYGVVVASMALCGVCFVPRVNCGVFSGWGHTMFHVILGFYASALARSALKVGGIGST</sequence>
<keyword evidence="4" id="KW-1185">Reference proteome</keyword>
<name>L1I857_GUITC</name>
<evidence type="ECO:0000313" key="3">
    <source>
        <dbReference type="EnsemblProtists" id="EKX32403"/>
    </source>
</evidence>
<keyword evidence="1" id="KW-0812">Transmembrane</keyword>
<reference evidence="4" key="2">
    <citation type="submission" date="2012-11" db="EMBL/GenBank/DDBJ databases">
        <authorList>
            <person name="Kuo A."/>
            <person name="Curtis B.A."/>
            <person name="Tanifuji G."/>
            <person name="Burki F."/>
            <person name="Gruber A."/>
            <person name="Irimia M."/>
            <person name="Maruyama S."/>
            <person name="Arias M.C."/>
            <person name="Ball S.G."/>
            <person name="Gile G.H."/>
            <person name="Hirakawa Y."/>
            <person name="Hopkins J.F."/>
            <person name="Rensing S.A."/>
            <person name="Schmutz J."/>
            <person name="Symeonidi A."/>
            <person name="Elias M."/>
            <person name="Eveleigh R.J."/>
            <person name="Herman E.K."/>
            <person name="Klute M.J."/>
            <person name="Nakayama T."/>
            <person name="Obornik M."/>
            <person name="Reyes-Prieto A."/>
            <person name="Armbrust E.V."/>
            <person name="Aves S.J."/>
            <person name="Beiko R.G."/>
            <person name="Coutinho P."/>
            <person name="Dacks J.B."/>
            <person name="Durnford D.G."/>
            <person name="Fast N.M."/>
            <person name="Green B.R."/>
            <person name="Grisdale C."/>
            <person name="Hempe F."/>
            <person name="Henrissat B."/>
            <person name="Hoppner M.P."/>
            <person name="Ishida K.-I."/>
            <person name="Kim E."/>
            <person name="Koreny L."/>
            <person name="Kroth P.G."/>
            <person name="Liu Y."/>
            <person name="Malik S.-B."/>
            <person name="Maier U.G."/>
            <person name="McRose D."/>
            <person name="Mock T."/>
            <person name="Neilson J.A."/>
            <person name="Onodera N.T."/>
            <person name="Poole A.M."/>
            <person name="Pritham E.J."/>
            <person name="Richards T.A."/>
            <person name="Rocap G."/>
            <person name="Roy S.W."/>
            <person name="Sarai C."/>
            <person name="Schaack S."/>
            <person name="Shirato S."/>
            <person name="Slamovits C.H."/>
            <person name="Spencer D.F."/>
            <person name="Suzuki S."/>
            <person name="Worden A.Z."/>
            <person name="Zauner S."/>
            <person name="Barry K."/>
            <person name="Bell C."/>
            <person name="Bharti A.K."/>
            <person name="Crow J.A."/>
            <person name="Grimwood J."/>
            <person name="Kramer R."/>
            <person name="Lindquist E."/>
            <person name="Lucas S."/>
            <person name="Salamov A."/>
            <person name="McFadden G.I."/>
            <person name="Lane C.E."/>
            <person name="Keeling P.J."/>
            <person name="Gray M.W."/>
            <person name="Grigoriev I.V."/>
            <person name="Archibald J.M."/>
        </authorList>
    </citation>
    <scope>NUCLEOTIDE SEQUENCE</scope>
    <source>
        <strain evidence="4">CCMP2712</strain>
    </source>
</reference>
<reference evidence="2 4" key="1">
    <citation type="journal article" date="2012" name="Nature">
        <title>Algal genomes reveal evolutionary mosaicism and the fate of nucleomorphs.</title>
        <authorList>
            <consortium name="DOE Joint Genome Institute"/>
            <person name="Curtis B.A."/>
            <person name="Tanifuji G."/>
            <person name="Burki F."/>
            <person name="Gruber A."/>
            <person name="Irimia M."/>
            <person name="Maruyama S."/>
            <person name="Arias M.C."/>
            <person name="Ball S.G."/>
            <person name="Gile G.H."/>
            <person name="Hirakawa Y."/>
            <person name="Hopkins J.F."/>
            <person name="Kuo A."/>
            <person name="Rensing S.A."/>
            <person name="Schmutz J."/>
            <person name="Symeonidi A."/>
            <person name="Elias M."/>
            <person name="Eveleigh R.J."/>
            <person name="Herman E.K."/>
            <person name="Klute M.J."/>
            <person name="Nakayama T."/>
            <person name="Obornik M."/>
            <person name="Reyes-Prieto A."/>
            <person name="Armbrust E.V."/>
            <person name="Aves S.J."/>
            <person name="Beiko R.G."/>
            <person name="Coutinho P."/>
            <person name="Dacks J.B."/>
            <person name="Durnford D.G."/>
            <person name="Fast N.M."/>
            <person name="Green B.R."/>
            <person name="Grisdale C.J."/>
            <person name="Hempel F."/>
            <person name="Henrissat B."/>
            <person name="Hoppner M.P."/>
            <person name="Ishida K."/>
            <person name="Kim E."/>
            <person name="Koreny L."/>
            <person name="Kroth P.G."/>
            <person name="Liu Y."/>
            <person name="Malik S.B."/>
            <person name="Maier U.G."/>
            <person name="McRose D."/>
            <person name="Mock T."/>
            <person name="Neilson J.A."/>
            <person name="Onodera N.T."/>
            <person name="Poole A.M."/>
            <person name="Pritham E.J."/>
            <person name="Richards T.A."/>
            <person name="Rocap G."/>
            <person name="Roy S.W."/>
            <person name="Sarai C."/>
            <person name="Schaack S."/>
            <person name="Shirato S."/>
            <person name="Slamovits C.H."/>
            <person name="Spencer D.F."/>
            <person name="Suzuki S."/>
            <person name="Worden A.Z."/>
            <person name="Zauner S."/>
            <person name="Barry K."/>
            <person name="Bell C."/>
            <person name="Bharti A.K."/>
            <person name="Crow J.A."/>
            <person name="Grimwood J."/>
            <person name="Kramer R."/>
            <person name="Lindquist E."/>
            <person name="Lucas S."/>
            <person name="Salamov A."/>
            <person name="McFadden G.I."/>
            <person name="Lane C.E."/>
            <person name="Keeling P.J."/>
            <person name="Gray M.W."/>
            <person name="Grigoriev I.V."/>
            <person name="Archibald J.M."/>
        </authorList>
    </citation>
    <scope>NUCLEOTIDE SEQUENCE</scope>
    <source>
        <strain evidence="2 4">CCMP2712</strain>
    </source>
</reference>
<feature type="transmembrane region" description="Helical" evidence="1">
    <location>
        <begin position="97"/>
        <end position="119"/>
    </location>
</feature>
<reference evidence="3" key="3">
    <citation type="submission" date="2016-03" db="UniProtKB">
        <authorList>
            <consortium name="EnsemblProtists"/>
        </authorList>
    </citation>
    <scope>IDENTIFICATION</scope>
</reference>
<feature type="transmembrane region" description="Helical" evidence="1">
    <location>
        <begin position="192"/>
        <end position="209"/>
    </location>
</feature>
<dbReference type="Proteomes" id="UP000011087">
    <property type="component" value="Unassembled WGS sequence"/>
</dbReference>
<dbReference type="eggNOG" id="ENOG502SDSX">
    <property type="taxonomic scope" value="Eukaryota"/>
</dbReference>
<keyword evidence="1" id="KW-0472">Membrane</keyword>
<feature type="transmembrane region" description="Helical" evidence="1">
    <location>
        <begin position="51"/>
        <end position="76"/>
    </location>
</feature>